<dbReference type="InterPro" id="IPR011990">
    <property type="entry name" value="TPR-like_helical_dom_sf"/>
</dbReference>
<evidence type="ECO:0000313" key="2">
    <source>
        <dbReference type="Proteomes" id="UP000554482"/>
    </source>
</evidence>
<accession>A0A7J6VRX4</accession>
<keyword evidence="2" id="KW-1185">Reference proteome</keyword>
<sequence length="60" mass="6751">MVQGFLAQKKNTHKAMQFLSVMIKRGFSPTAETTSMVVDLLAEDGPIPDDMEMLHKFLPK</sequence>
<reference evidence="1 2" key="1">
    <citation type="submission" date="2020-06" db="EMBL/GenBank/DDBJ databases">
        <title>Transcriptomic and genomic resources for Thalictrum thalictroides and T. hernandezii: Facilitating candidate gene discovery in an emerging model plant lineage.</title>
        <authorList>
            <person name="Arias T."/>
            <person name="Riano-Pachon D.M."/>
            <person name="Di Stilio V.S."/>
        </authorList>
    </citation>
    <scope>NUCLEOTIDE SEQUENCE [LARGE SCALE GENOMIC DNA]</scope>
    <source>
        <strain evidence="2">cv. WT478/WT964</strain>
        <tissue evidence="1">Leaves</tissue>
    </source>
</reference>
<dbReference type="EMBL" id="JABWDY010027922">
    <property type="protein sequence ID" value="KAF5187501.1"/>
    <property type="molecule type" value="Genomic_DNA"/>
</dbReference>
<dbReference type="AlphaFoldDB" id="A0A7J6VRX4"/>
<evidence type="ECO:0008006" key="3">
    <source>
        <dbReference type="Google" id="ProtNLM"/>
    </source>
</evidence>
<name>A0A7J6VRX4_THATH</name>
<dbReference type="OrthoDB" id="185373at2759"/>
<organism evidence="1 2">
    <name type="scientific">Thalictrum thalictroides</name>
    <name type="common">Rue-anemone</name>
    <name type="synonym">Anemone thalictroides</name>
    <dbReference type="NCBI Taxonomy" id="46969"/>
    <lineage>
        <taxon>Eukaryota</taxon>
        <taxon>Viridiplantae</taxon>
        <taxon>Streptophyta</taxon>
        <taxon>Embryophyta</taxon>
        <taxon>Tracheophyta</taxon>
        <taxon>Spermatophyta</taxon>
        <taxon>Magnoliopsida</taxon>
        <taxon>Ranunculales</taxon>
        <taxon>Ranunculaceae</taxon>
        <taxon>Thalictroideae</taxon>
        <taxon>Thalictrum</taxon>
    </lineage>
</organism>
<evidence type="ECO:0000313" key="1">
    <source>
        <dbReference type="EMBL" id="KAF5187501.1"/>
    </source>
</evidence>
<gene>
    <name evidence="1" type="ORF">FRX31_022912</name>
</gene>
<comment type="caution">
    <text evidence="1">The sequence shown here is derived from an EMBL/GenBank/DDBJ whole genome shotgun (WGS) entry which is preliminary data.</text>
</comment>
<dbReference type="Proteomes" id="UP000554482">
    <property type="component" value="Unassembled WGS sequence"/>
</dbReference>
<feature type="non-terminal residue" evidence="1">
    <location>
        <position position="60"/>
    </location>
</feature>
<protein>
    <recommendedName>
        <fullName evidence="3">Pentatricopeptide repeat-containing protein</fullName>
    </recommendedName>
</protein>
<proteinExistence type="predicted"/>
<dbReference type="Gene3D" id="1.25.40.10">
    <property type="entry name" value="Tetratricopeptide repeat domain"/>
    <property type="match status" value="1"/>
</dbReference>